<keyword evidence="4" id="KW-0812">Transmembrane</keyword>
<proteinExistence type="inferred from homology"/>
<dbReference type="InterPro" id="IPR013216">
    <property type="entry name" value="Methyltransf_11"/>
</dbReference>
<sequence>MLYGCTCISLAIFVLLTSWIWLPFLLVTSPVWLSFTLIAYGLLKGLGFWSQFLRLFIDAYIWLLFRSDKPRKYLWKKFYNFLCRMYPQSGWKIINYGYAINTETGHTIVLDEDEETERYPYQLYHYIATGLKKFPNLAGLTVLDIGCGRGGGLAYVAKYLKPANAIGIDYSRDQIDFCNKNYNLPNTTFVCSDAEKLLLKNELADIVISIESCHCFGNLRAFVSEVERVLKPGGQFFVADYLAIGDVPEFEECLNSAGLEQQEKQDITENILISLKFDSNRRVDWIENYTPFYFHRMLKRFSGIEGSNVYNQMEAGDWVYLAYHFIKRKN</sequence>
<dbReference type="CDD" id="cd02440">
    <property type="entry name" value="AdoMet_MTases"/>
    <property type="match status" value="1"/>
</dbReference>
<dbReference type="InterPro" id="IPR051052">
    <property type="entry name" value="Diverse_substrate_MTase"/>
</dbReference>
<dbReference type="GO" id="GO:0008757">
    <property type="term" value="F:S-adenosylmethionine-dependent methyltransferase activity"/>
    <property type="evidence" value="ECO:0007669"/>
    <property type="project" value="InterPro"/>
</dbReference>
<keyword evidence="2" id="KW-0489">Methyltransferase</keyword>
<evidence type="ECO:0000313" key="6">
    <source>
        <dbReference type="EMBL" id="CAG9322248.1"/>
    </source>
</evidence>
<feature type="domain" description="Methyltransferase type 11" evidence="5">
    <location>
        <begin position="143"/>
        <end position="238"/>
    </location>
</feature>
<comment type="similarity">
    <text evidence="1">Belongs to the methyltransferase superfamily.</text>
</comment>
<keyword evidence="4" id="KW-0472">Membrane</keyword>
<dbReference type="InterPro" id="IPR029063">
    <property type="entry name" value="SAM-dependent_MTases_sf"/>
</dbReference>
<protein>
    <recommendedName>
        <fullName evidence="5">Methyltransferase type 11 domain-containing protein</fullName>
    </recommendedName>
</protein>
<comment type="caution">
    <text evidence="6">The sequence shown here is derived from an EMBL/GenBank/DDBJ whole genome shotgun (WGS) entry which is preliminary data.</text>
</comment>
<dbReference type="GO" id="GO:0032259">
    <property type="term" value="P:methylation"/>
    <property type="evidence" value="ECO:0007669"/>
    <property type="project" value="UniProtKB-KW"/>
</dbReference>
<reference evidence="6" key="1">
    <citation type="submission" date="2021-09" db="EMBL/GenBank/DDBJ databases">
        <authorList>
            <consortium name="AG Swart"/>
            <person name="Singh M."/>
            <person name="Singh A."/>
            <person name="Seah K."/>
            <person name="Emmerich C."/>
        </authorList>
    </citation>
    <scope>NUCLEOTIDE SEQUENCE</scope>
    <source>
        <strain evidence="6">ATCC30299</strain>
    </source>
</reference>
<dbReference type="Pfam" id="PF08241">
    <property type="entry name" value="Methyltransf_11"/>
    <property type="match status" value="1"/>
</dbReference>
<keyword evidence="4" id="KW-1133">Transmembrane helix</keyword>
<evidence type="ECO:0000256" key="1">
    <source>
        <dbReference type="ARBA" id="ARBA00008361"/>
    </source>
</evidence>
<dbReference type="PANTHER" id="PTHR44942">
    <property type="entry name" value="METHYLTRANSF_11 DOMAIN-CONTAINING PROTEIN"/>
    <property type="match status" value="1"/>
</dbReference>
<dbReference type="EMBL" id="CAJZBQ010000030">
    <property type="protein sequence ID" value="CAG9322248.1"/>
    <property type="molecule type" value="Genomic_DNA"/>
</dbReference>
<evidence type="ECO:0000256" key="2">
    <source>
        <dbReference type="ARBA" id="ARBA00022603"/>
    </source>
</evidence>
<evidence type="ECO:0000259" key="5">
    <source>
        <dbReference type="Pfam" id="PF08241"/>
    </source>
</evidence>
<dbReference type="AlphaFoldDB" id="A0AAU9JD54"/>
<evidence type="ECO:0000256" key="3">
    <source>
        <dbReference type="ARBA" id="ARBA00022679"/>
    </source>
</evidence>
<gene>
    <name evidence="6" type="ORF">BSTOLATCC_MIC30623</name>
</gene>
<dbReference type="Proteomes" id="UP001162131">
    <property type="component" value="Unassembled WGS sequence"/>
</dbReference>
<dbReference type="SUPFAM" id="SSF53335">
    <property type="entry name" value="S-adenosyl-L-methionine-dependent methyltransferases"/>
    <property type="match status" value="1"/>
</dbReference>
<feature type="transmembrane region" description="Helical" evidence="4">
    <location>
        <begin position="7"/>
        <end position="26"/>
    </location>
</feature>
<keyword evidence="7" id="KW-1185">Reference proteome</keyword>
<dbReference type="PANTHER" id="PTHR44942:SF4">
    <property type="entry name" value="METHYLTRANSFERASE TYPE 11 DOMAIN-CONTAINING PROTEIN"/>
    <property type="match status" value="1"/>
</dbReference>
<keyword evidence="3" id="KW-0808">Transferase</keyword>
<evidence type="ECO:0000256" key="4">
    <source>
        <dbReference type="SAM" id="Phobius"/>
    </source>
</evidence>
<evidence type="ECO:0000313" key="7">
    <source>
        <dbReference type="Proteomes" id="UP001162131"/>
    </source>
</evidence>
<organism evidence="6 7">
    <name type="scientific">Blepharisma stoltei</name>
    <dbReference type="NCBI Taxonomy" id="1481888"/>
    <lineage>
        <taxon>Eukaryota</taxon>
        <taxon>Sar</taxon>
        <taxon>Alveolata</taxon>
        <taxon>Ciliophora</taxon>
        <taxon>Postciliodesmatophora</taxon>
        <taxon>Heterotrichea</taxon>
        <taxon>Heterotrichida</taxon>
        <taxon>Blepharismidae</taxon>
        <taxon>Blepharisma</taxon>
    </lineage>
</organism>
<name>A0AAU9JD54_9CILI</name>
<dbReference type="Gene3D" id="3.40.50.150">
    <property type="entry name" value="Vaccinia Virus protein VP39"/>
    <property type="match status" value="1"/>
</dbReference>
<accession>A0AAU9JD54</accession>